<dbReference type="FunFam" id="3.30.40.10:FF:000143">
    <property type="entry name" value="Regulator of gluconeogenesis Rmd5"/>
    <property type="match status" value="1"/>
</dbReference>
<keyword evidence="3" id="KW-0479">Metal-binding</keyword>
<dbReference type="InterPro" id="IPR037683">
    <property type="entry name" value="Rmd5_dRing"/>
</dbReference>
<dbReference type="OrthoDB" id="1933281at2759"/>
<dbReference type="PANTHER" id="PTHR12170:SF3">
    <property type="entry name" value="GH10162P"/>
    <property type="match status" value="1"/>
</dbReference>
<evidence type="ECO:0000256" key="3">
    <source>
        <dbReference type="ARBA" id="ARBA00022723"/>
    </source>
</evidence>
<evidence type="ECO:0000256" key="2">
    <source>
        <dbReference type="ARBA" id="ARBA00022490"/>
    </source>
</evidence>
<dbReference type="PANTHER" id="PTHR12170">
    <property type="entry name" value="MACROPHAGE ERYTHROBLAST ATTACHER-RELATED"/>
    <property type="match status" value="1"/>
</dbReference>
<keyword evidence="4 9" id="KW-0863">Zinc-finger</keyword>
<dbReference type="InterPro" id="IPR044063">
    <property type="entry name" value="ZF_RING_GID"/>
</dbReference>
<dbReference type="Gene3D" id="3.30.40.10">
    <property type="entry name" value="Zinc/RING finger domain, C3HC4 (zinc finger)"/>
    <property type="match status" value="1"/>
</dbReference>
<dbReference type="InterPro" id="IPR013144">
    <property type="entry name" value="CRA_dom"/>
</dbReference>
<evidence type="ECO:0000256" key="5">
    <source>
        <dbReference type="ARBA" id="ARBA00022833"/>
    </source>
</evidence>
<evidence type="ECO:0000256" key="9">
    <source>
        <dbReference type="PROSITE-ProRule" id="PRU01215"/>
    </source>
</evidence>
<dbReference type="GO" id="GO:0061630">
    <property type="term" value="F:ubiquitin protein ligase activity"/>
    <property type="evidence" value="ECO:0007669"/>
    <property type="project" value="InterPro"/>
</dbReference>
<keyword evidence="5" id="KW-0862">Zinc</keyword>
<dbReference type="SMART" id="SM00757">
    <property type="entry name" value="CRA"/>
    <property type="match status" value="1"/>
</dbReference>
<name>A0A022W6R2_TRIRU</name>
<evidence type="ECO:0000256" key="4">
    <source>
        <dbReference type="ARBA" id="ARBA00022771"/>
    </source>
</evidence>
<dbReference type="Pfam" id="PF13445">
    <property type="entry name" value="zf-RING_UBOX"/>
    <property type="match status" value="1"/>
</dbReference>
<organism evidence="11">
    <name type="scientific">Trichophyton rubrum CBS 288.86</name>
    <dbReference type="NCBI Taxonomy" id="1215330"/>
    <lineage>
        <taxon>Eukaryota</taxon>
        <taxon>Fungi</taxon>
        <taxon>Dikarya</taxon>
        <taxon>Ascomycota</taxon>
        <taxon>Pezizomycotina</taxon>
        <taxon>Eurotiomycetes</taxon>
        <taxon>Eurotiomycetidae</taxon>
        <taxon>Onygenales</taxon>
        <taxon>Arthrodermataceae</taxon>
        <taxon>Trichophyton</taxon>
    </lineage>
</organism>
<comment type="subcellular location">
    <subcellularLocation>
        <location evidence="1">Cytoplasm</location>
    </subcellularLocation>
</comment>
<evidence type="ECO:0000259" key="10">
    <source>
        <dbReference type="PROSITE" id="PS51867"/>
    </source>
</evidence>
<dbReference type="HOGENOM" id="CLU_020227_0_0_1"/>
<dbReference type="GO" id="GO:0008270">
    <property type="term" value="F:zinc ion binding"/>
    <property type="evidence" value="ECO:0007669"/>
    <property type="project" value="UniProtKB-KW"/>
</dbReference>
<dbReference type="GO" id="GO:0005737">
    <property type="term" value="C:cytoplasm"/>
    <property type="evidence" value="ECO:0007669"/>
    <property type="project" value="UniProtKB-SubCell"/>
</dbReference>
<dbReference type="GO" id="GO:0005634">
    <property type="term" value="C:nucleus"/>
    <property type="evidence" value="ECO:0007669"/>
    <property type="project" value="TreeGrafter"/>
</dbReference>
<dbReference type="PROSITE" id="PS50896">
    <property type="entry name" value="LISH"/>
    <property type="match status" value="1"/>
</dbReference>
<reference evidence="11" key="1">
    <citation type="submission" date="2014-02" db="EMBL/GenBank/DDBJ databases">
        <title>The Genome Sequence of Trichophyton rubrum (morphotype fischeri) CBS 288.86.</title>
        <authorList>
            <consortium name="The Broad Institute Genomics Platform"/>
            <person name="Cuomo C.A."/>
            <person name="White T.C."/>
            <person name="Graser Y."/>
            <person name="Martinez-Rossi N."/>
            <person name="Heitman J."/>
            <person name="Young S.K."/>
            <person name="Zeng Q."/>
            <person name="Gargeya S."/>
            <person name="Abouelleil A."/>
            <person name="Alvarado L."/>
            <person name="Chapman S.B."/>
            <person name="Gainer-Dewar J."/>
            <person name="Goldberg J."/>
            <person name="Griggs A."/>
            <person name="Gujja S."/>
            <person name="Hansen M."/>
            <person name="Howarth C."/>
            <person name="Imamovic A."/>
            <person name="Larimer J."/>
            <person name="Martinez D."/>
            <person name="Murphy C."/>
            <person name="Pearson M.D."/>
            <person name="Persinoti G."/>
            <person name="Poon T."/>
            <person name="Priest M."/>
            <person name="Roberts A.D."/>
            <person name="Saif S."/>
            <person name="Shea T.D."/>
            <person name="Sykes S.N."/>
            <person name="Wortman J."/>
            <person name="Nusbaum C."/>
            <person name="Birren B."/>
        </authorList>
    </citation>
    <scope>NUCLEOTIDE SEQUENCE [LARGE SCALE GENOMIC DNA]</scope>
    <source>
        <strain evidence="11">CBS 288.86</strain>
    </source>
</reference>
<dbReference type="InterPro" id="IPR013083">
    <property type="entry name" value="Znf_RING/FYVE/PHD"/>
</dbReference>
<dbReference type="InterPro" id="IPR006594">
    <property type="entry name" value="LisH"/>
</dbReference>
<feature type="zinc finger region" description="RING-Gid-type" evidence="9">
    <location>
        <begin position="356"/>
        <end position="397"/>
    </location>
</feature>
<evidence type="ECO:0000256" key="6">
    <source>
        <dbReference type="ARBA" id="ARBA00061136"/>
    </source>
</evidence>
<dbReference type="PROSITE" id="PS51867">
    <property type="entry name" value="ZF_RING_GID"/>
    <property type="match status" value="1"/>
</dbReference>
<proteinExistence type="inferred from homology"/>
<accession>A0A022W6R2</accession>
<keyword evidence="2" id="KW-0963">Cytoplasm</keyword>
<dbReference type="AlphaFoldDB" id="A0A022W6R2"/>
<dbReference type="InterPro" id="IPR045098">
    <property type="entry name" value="Fyv10_fam"/>
</dbReference>
<dbReference type="SUPFAM" id="SSF57850">
    <property type="entry name" value="RING/U-box"/>
    <property type="match status" value="1"/>
</dbReference>
<dbReference type="InterPro" id="IPR027370">
    <property type="entry name" value="Znf-RING_euk"/>
</dbReference>
<dbReference type="GO" id="GO:0043161">
    <property type="term" value="P:proteasome-mediated ubiquitin-dependent protein catabolic process"/>
    <property type="evidence" value="ECO:0007669"/>
    <property type="project" value="InterPro"/>
</dbReference>
<dbReference type="EMBL" id="KK207797">
    <property type="protein sequence ID" value="EZF53989.1"/>
    <property type="molecule type" value="Genomic_DNA"/>
</dbReference>
<dbReference type="Pfam" id="PF10607">
    <property type="entry name" value="CTLH"/>
    <property type="match status" value="1"/>
</dbReference>
<dbReference type="GO" id="GO:0034657">
    <property type="term" value="C:GID complex"/>
    <property type="evidence" value="ECO:0007669"/>
    <property type="project" value="TreeGrafter"/>
</dbReference>
<gene>
    <name evidence="11" type="ORF">H103_03182</name>
</gene>
<comment type="similarity">
    <text evidence="6">Belongs to the RMD5/GID2 family.</text>
</comment>
<dbReference type="InterPro" id="IPR024964">
    <property type="entry name" value="CTLH/CRA"/>
</dbReference>
<sequence>MDQVQKEHQRLWKKAQASKCINDVQATIDLLLEARRTIENDPNSTSITLAKLQNPIKASFEATNNDLKEGYSGLNKYTKALDKLFKDKPLPTTEYDSLSQPALVNRAVAMHLLREGAFSTADTFLAEVSRTHAESELDTAMGQAEQQASEAIPDIEGLRSGEIRTQFLLMHELLHELTENRNLLPAIEWARNHREALYVRGSNLEFELCQLQFVWLFHGGGEAGISIQEGRLKALEYARREFSSFQGRYLLEIQRLLGAMAFAPNLEDSPYNAIFNNPDSWDRVATSFKGEFCALLNLSAESPLYVAATAGAIALPTLLKLQTIMKEKRTEWTSQNELPVEIPLPHSYQYHSIFVCPVSKEQTTDMNPPMLMPCGHVIAHQSLIRISKGNKFKCPYCPTESHAKDARKLLL</sequence>
<dbReference type="CDD" id="cd16652">
    <property type="entry name" value="dRING_Rmd5p-like"/>
    <property type="match status" value="1"/>
</dbReference>
<protein>
    <recommendedName>
        <fullName evidence="8">GID complex catalytic subunit 2</fullName>
    </recommendedName>
    <alternativeName>
        <fullName evidence="7">Glucose-induced degradation protein 2</fullName>
    </alternativeName>
</protein>
<dbReference type="Proteomes" id="UP000023758">
    <property type="component" value="Unassembled WGS sequence"/>
</dbReference>
<evidence type="ECO:0000256" key="7">
    <source>
        <dbReference type="ARBA" id="ARBA00075398"/>
    </source>
</evidence>
<evidence type="ECO:0000313" key="11">
    <source>
        <dbReference type="EMBL" id="EZF53989.1"/>
    </source>
</evidence>
<evidence type="ECO:0000256" key="1">
    <source>
        <dbReference type="ARBA" id="ARBA00004496"/>
    </source>
</evidence>
<evidence type="ECO:0000256" key="8">
    <source>
        <dbReference type="ARBA" id="ARBA00080744"/>
    </source>
</evidence>
<feature type="domain" description="RING-Gid-type" evidence="10">
    <location>
        <begin position="356"/>
        <end position="397"/>
    </location>
</feature>